<dbReference type="Proteomes" id="UP001056693">
    <property type="component" value="Unassembled WGS sequence"/>
</dbReference>
<dbReference type="PANTHER" id="PTHR21310:SF15">
    <property type="entry name" value="AMINOGLYCOSIDE PHOSPHOTRANSFERASE DOMAIN-CONTAINING PROTEIN"/>
    <property type="match status" value="1"/>
</dbReference>
<dbReference type="InterPro" id="IPR000719">
    <property type="entry name" value="Prot_kinase_dom"/>
</dbReference>
<dbReference type="InterPro" id="IPR017441">
    <property type="entry name" value="Protein_kinase_ATP_BS"/>
</dbReference>
<name>A0ABT0NL38_9FIRM</name>
<gene>
    <name evidence="3" type="ORF">E2N93_09655</name>
</gene>
<evidence type="ECO:0000313" key="3">
    <source>
        <dbReference type="EMBL" id="MCL3788259.1"/>
    </source>
</evidence>
<dbReference type="RefSeq" id="WP_249377141.1">
    <property type="nucleotide sequence ID" value="NZ_SNUZ01000013.1"/>
</dbReference>
<dbReference type="InterPro" id="IPR011009">
    <property type="entry name" value="Kinase-like_dom_sf"/>
</dbReference>
<dbReference type="PROSITE" id="PS50011">
    <property type="entry name" value="PROTEIN_KINASE_DOM"/>
    <property type="match status" value="1"/>
</dbReference>
<evidence type="ECO:0000313" key="4">
    <source>
        <dbReference type="Proteomes" id="UP001056693"/>
    </source>
</evidence>
<accession>A0ABT0NL38</accession>
<organism evidence="3 4">
    <name type="scientific">Ruminococcus bromii</name>
    <dbReference type="NCBI Taxonomy" id="40518"/>
    <lineage>
        <taxon>Bacteria</taxon>
        <taxon>Bacillati</taxon>
        <taxon>Bacillota</taxon>
        <taxon>Clostridia</taxon>
        <taxon>Eubacteriales</taxon>
        <taxon>Oscillospiraceae</taxon>
        <taxon>Ruminococcus</taxon>
    </lineage>
</organism>
<feature type="binding site" evidence="1">
    <location>
        <position position="59"/>
    </location>
    <ligand>
        <name>ATP</name>
        <dbReference type="ChEBI" id="CHEBI:30616"/>
    </ligand>
</feature>
<keyword evidence="1" id="KW-0067">ATP-binding</keyword>
<keyword evidence="1" id="KW-0547">Nucleotide-binding</keyword>
<dbReference type="Pfam" id="PF03881">
    <property type="entry name" value="Fructosamin_kin"/>
    <property type="match status" value="1"/>
</dbReference>
<evidence type="ECO:0000256" key="1">
    <source>
        <dbReference type="PROSITE-ProRule" id="PRU10141"/>
    </source>
</evidence>
<dbReference type="InterPro" id="IPR016477">
    <property type="entry name" value="Fructo-/Ketosamine-3-kinase"/>
</dbReference>
<dbReference type="InterPro" id="IPR051678">
    <property type="entry name" value="AGP_Transferase"/>
</dbReference>
<keyword evidence="4" id="KW-1185">Reference proteome</keyword>
<dbReference type="PANTHER" id="PTHR21310">
    <property type="entry name" value="AMINOGLYCOSIDE PHOSPHOTRANSFERASE-RELATED-RELATED"/>
    <property type="match status" value="1"/>
</dbReference>
<reference evidence="3 4" key="1">
    <citation type="submission" date="2019-03" db="EMBL/GenBank/DDBJ databases">
        <authorList>
            <person name="Molinero N."/>
            <person name="Sanchez B."/>
            <person name="Walker A."/>
            <person name="Duncan S."/>
            <person name="Delgado S."/>
            <person name="Margolles A."/>
        </authorList>
    </citation>
    <scope>NUCLEOTIDE SEQUENCE [LARGE SCALE GENOMIC DNA]</scope>
    <source>
        <strain evidence="3 4">IPLA60002</strain>
    </source>
</reference>
<evidence type="ECO:0000259" key="2">
    <source>
        <dbReference type="PROSITE" id="PS50011"/>
    </source>
</evidence>
<protein>
    <recommendedName>
        <fullName evidence="2">Protein kinase domain-containing protein</fullName>
    </recommendedName>
</protein>
<dbReference type="SUPFAM" id="SSF56112">
    <property type="entry name" value="Protein kinase-like (PK-like)"/>
    <property type="match status" value="1"/>
</dbReference>
<sequence length="319" mass="36688">MKQKVIKDYSKEQTQNFVNTIISKHYACEKPSVKYIGGGSFGYVYKVEIPVSPYKLIVKACRVSGMHISEANALNLLGNDTLIHIPTVYFTVDAGDEIPMDFIVEEYVNGTDCFTDFKKLFLTKRTKQKFANNIVDALAHWHSITNEKFGSIDNPEFDSWLDFYNPYAKDILDTALKMHTDGKINDKTIKVMQTAWKNFDYIFSEPIEHASLIHGDLNVMNVMSDSKLNITAIIDPLECRWADKEYDLFQLRNLTGESFKLYDTYKTKYPVSKNVDLKCSFYAVYHEIYCFISSGRHTEFVLKSAVKRLNKELNKAGLC</sequence>
<dbReference type="EMBL" id="SNUZ01000013">
    <property type="protein sequence ID" value="MCL3788259.1"/>
    <property type="molecule type" value="Genomic_DNA"/>
</dbReference>
<comment type="caution">
    <text evidence="3">The sequence shown here is derived from an EMBL/GenBank/DDBJ whole genome shotgun (WGS) entry which is preliminary data.</text>
</comment>
<dbReference type="Gene3D" id="1.10.510.10">
    <property type="entry name" value="Transferase(Phosphotransferase) domain 1"/>
    <property type="match status" value="2"/>
</dbReference>
<feature type="domain" description="Protein kinase" evidence="2">
    <location>
        <begin position="30"/>
        <end position="319"/>
    </location>
</feature>
<proteinExistence type="predicted"/>
<dbReference type="PROSITE" id="PS00107">
    <property type="entry name" value="PROTEIN_KINASE_ATP"/>
    <property type="match status" value="1"/>
</dbReference>